<reference evidence="2 3" key="1">
    <citation type="submission" date="2020-04" db="EMBL/GenBank/DDBJ databases">
        <title>Rhodospirillaceae bacterium KN72 isolated from deep sea.</title>
        <authorList>
            <person name="Zhang D.-C."/>
        </authorList>
    </citation>
    <scope>NUCLEOTIDE SEQUENCE [LARGE SCALE GENOMIC DNA]</scope>
    <source>
        <strain evidence="2 3">KN72</strain>
    </source>
</reference>
<evidence type="ECO:0000313" key="3">
    <source>
        <dbReference type="Proteomes" id="UP000539372"/>
    </source>
</evidence>
<sequence length="105" mass="11291">MNITNTDANALLTAQLTASQRQTVQDRRDATQRDQSQVVQDTARQQNAQAPQSQLAVTAANTDDSGRAGTSRRDLPRDAQSDARAAQERNGGNAPRRGSVVNVFA</sequence>
<feature type="compositionally biased region" description="Basic and acidic residues" evidence="1">
    <location>
        <begin position="71"/>
        <end position="87"/>
    </location>
</feature>
<accession>A0A7Y0HD40</accession>
<dbReference type="AlphaFoldDB" id="A0A7Y0HD40"/>
<protein>
    <submittedName>
        <fullName evidence="2">Uncharacterized protein</fullName>
    </submittedName>
</protein>
<keyword evidence="3" id="KW-1185">Reference proteome</keyword>
<feature type="region of interest" description="Disordered" evidence="1">
    <location>
        <begin position="18"/>
        <end position="105"/>
    </location>
</feature>
<name>A0A7Y0HD40_9PROT</name>
<organism evidence="2 3">
    <name type="scientific">Pacificispira spongiicola</name>
    <dbReference type="NCBI Taxonomy" id="2729598"/>
    <lineage>
        <taxon>Bacteria</taxon>
        <taxon>Pseudomonadati</taxon>
        <taxon>Pseudomonadota</taxon>
        <taxon>Alphaproteobacteria</taxon>
        <taxon>Rhodospirillales</taxon>
        <taxon>Rhodospirillaceae</taxon>
        <taxon>Pacificispira</taxon>
    </lineage>
</organism>
<evidence type="ECO:0000313" key="2">
    <source>
        <dbReference type="EMBL" id="NMM43235.1"/>
    </source>
</evidence>
<evidence type="ECO:0000256" key="1">
    <source>
        <dbReference type="SAM" id="MobiDB-lite"/>
    </source>
</evidence>
<dbReference type="Proteomes" id="UP000539372">
    <property type="component" value="Unassembled WGS sequence"/>
</dbReference>
<gene>
    <name evidence="2" type="ORF">HH303_02015</name>
</gene>
<dbReference type="EMBL" id="JABBNT010000001">
    <property type="protein sequence ID" value="NMM43235.1"/>
    <property type="molecule type" value="Genomic_DNA"/>
</dbReference>
<dbReference type="RefSeq" id="WP_169623528.1">
    <property type="nucleotide sequence ID" value="NZ_JABBNT010000001.1"/>
</dbReference>
<proteinExistence type="predicted"/>
<feature type="compositionally biased region" description="Polar residues" evidence="1">
    <location>
        <begin position="33"/>
        <end position="63"/>
    </location>
</feature>
<comment type="caution">
    <text evidence="2">The sequence shown here is derived from an EMBL/GenBank/DDBJ whole genome shotgun (WGS) entry which is preliminary data.</text>
</comment>